<sequence>MSYLLLSFLGCFTRGTLFYINHYSLLRRGKRTGGIGIQCKHWSSCCNL</sequence>
<geneLocation type="mitochondrion" evidence="1"/>
<accession>A0A1Y0B0V5</accession>
<protein>
    <submittedName>
        <fullName evidence="1">Uncharacterized protein</fullName>
    </submittedName>
</protein>
<dbReference type="AlphaFoldDB" id="A0A1Y0B0V5"/>
<organism evidence="1">
    <name type="scientific">Utricularia reniformis</name>
    <dbReference type="NCBI Taxonomy" id="192314"/>
    <lineage>
        <taxon>Eukaryota</taxon>
        <taxon>Viridiplantae</taxon>
        <taxon>Streptophyta</taxon>
        <taxon>Embryophyta</taxon>
        <taxon>Tracheophyta</taxon>
        <taxon>Spermatophyta</taxon>
        <taxon>Magnoliopsida</taxon>
        <taxon>eudicotyledons</taxon>
        <taxon>Gunneridae</taxon>
        <taxon>Pentapetalae</taxon>
        <taxon>asterids</taxon>
        <taxon>lamiids</taxon>
        <taxon>Lamiales</taxon>
        <taxon>Lentibulariaceae</taxon>
        <taxon>Utricularia</taxon>
    </lineage>
</organism>
<keyword evidence="1" id="KW-0496">Mitochondrion</keyword>
<proteinExistence type="predicted"/>
<reference evidence="1" key="1">
    <citation type="submission" date="2017-03" db="EMBL/GenBank/DDBJ databases">
        <title>The mitochondrial genome of the carnivorous plant Utricularia reniformis (Lentibulariaceae): structure, comparative analysis and evolutionary landmarks.</title>
        <authorList>
            <person name="Silva S.R."/>
            <person name="Alvarenga D.O."/>
            <person name="Michael T.P."/>
            <person name="Miranda V.F.O."/>
            <person name="Varani A.M."/>
        </authorList>
    </citation>
    <scope>NUCLEOTIDE SEQUENCE</scope>
</reference>
<name>A0A1Y0B0V5_9LAMI</name>
<gene>
    <name evidence="1" type="ORF">AEK19_MT0801</name>
</gene>
<evidence type="ECO:0000313" key="1">
    <source>
        <dbReference type="EMBL" id="ART31040.1"/>
    </source>
</evidence>
<dbReference type="EMBL" id="KY774314">
    <property type="protein sequence ID" value="ART31040.1"/>
    <property type="molecule type" value="Genomic_DNA"/>
</dbReference>